<sequence length="84" mass="9448">KRDELENLLHDDDDMDDLYLSKKLANLSSLATSFGAPNWLLSSPNPDSKIHRSSKASTTTLVQVEKDVEELEMLLQVTRTSIKC</sequence>
<name>A0ABU6TXG0_9FABA</name>
<feature type="non-terminal residue" evidence="1">
    <location>
        <position position="1"/>
    </location>
</feature>
<keyword evidence="2" id="KW-1185">Reference proteome</keyword>
<evidence type="ECO:0000313" key="2">
    <source>
        <dbReference type="Proteomes" id="UP001341840"/>
    </source>
</evidence>
<reference evidence="1 2" key="1">
    <citation type="journal article" date="2023" name="Plants (Basel)">
        <title>Bridging the Gap: Combining Genomics and Transcriptomics Approaches to Understand Stylosanthes scabra, an Orphan Legume from the Brazilian Caatinga.</title>
        <authorList>
            <person name="Ferreira-Neto J.R.C."/>
            <person name="da Silva M.D."/>
            <person name="Binneck E."/>
            <person name="de Melo N.F."/>
            <person name="da Silva R.H."/>
            <person name="de Melo A.L.T.M."/>
            <person name="Pandolfi V."/>
            <person name="Bustamante F.O."/>
            <person name="Brasileiro-Vidal A.C."/>
            <person name="Benko-Iseppon A.M."/>
        </authorList>
    </citation>
    <scope>NUCLEOTIDE SEQUENCE [LARGE SCALE GENOMIC DNA]</scope>
    <source>
        <tissue evidence="1">Leaves</tissue>
    </source>
</reference>
<protein>
    <submittedName>
        <fullName evidence="1">Magnesium transporter MRS2-2</fullName>
    </submittedName>
</protein>
<evidence type="ECO:0000313" key="1">
    <source>
        <dbReference type="EMBL" id="MED6153531.1"/>
    </source>
</evidence>
<proteinExistence type="predicted"/>
<gene>
    <name evidence="1" type="primary">MRS22_4</name>
    <name evidence="1" type="ORF">PIB30_102905</name>
</gene>
<comment type="caution">
    <text evidence="1">The sequence shown here is derived from an EMBL/GenBank/DDBJ whole genome shotgun (WGS) entry which is preliminary data.</text>
</comment>
<dbReference type="EMBL" id="JASCZI010093869">
    <property type="protein sequence ID" value="MED6153531.1"/>
    <property type="molecule type" value="Genomic_DNA"/>
</dbReference>
<dbReference type="Proteomes" id="UP001341840">
    <property type="component" value="Unassembled WGS sequence"/>
</dbReference>
<accession>A0ABU6TXG0</accession>
<organism evidence="1 2">
    <name type="scientific">Stylosanthes scabra</name>
    <dbReference type="NCBI Taxonomy" id="79078"/>
    <lineage>
        <taxon>Eukaryota</taxon>
        <taxon>Viridiplantae</taxon>
        <taxon>Streptophyta</taxon>
        <taxon>Embryophyta</taxon>
        <taxon>Tracheophyta</taxon>
        <taxon>Spermatophyta</taxon>
        <taxon>Magnoliopsida</taxon>
        <taxon>eudicotyledons</taxon>
        <taxon>Gunneridae</taxon>
        <taxon>Pentapetalae</taxon>
        <taxon>rosids</taxon>
        <taxon>fabids</taxon>
        <taxon>Fabales</taxon>
        <taxon>Fabaceae</taxon>
        <taxon>Papilionoideae</taxon>
        <taxon>50 kb inversion clade</taxon>
        <taxon>dalbergioids sensu lato</taxon>
        <taxon>Dalbergieae</taxon>
        <taxon>Pterocarpus clade</taxon>
        <taxon>Stylosanthes</taxon>
    </lineage>
</organism>
<dbReference type="Gene3D" id="1.20.58.340">
    <property type="entry name" value="Magnesium transport protein CorA, transmembrane region"/>
    <property type="match status" value="1"/>
</dbReference>